<dbReference type="EC" id="4.3.3.7" evidence="4 12"/>
<dbReference type="NCBIfam" id="TIGR00674">
    <property type="entry name" value="dapA"/>
    <property type="match status" value="1"/>
</dbReference>
<evidence type="ECO:0000256" key="12">
    <source>
        <dbReference type="HAMAP-Rule" id="MF_00418"/>
    </source>
</evidence>
<feature type="active site" description="Proton donor/acceptor" evidence="12">
    <location>
        <position position="176"/>
    </location>
</feature>
<evidence type="ECO:0000256" key="11">
    <source>
        <dbReference type="ARBA" id="ARBA00047836"/>
    </source>
</evidence>
<keyword evidence="6 12" id="KW-0028">Amino-acid biosynthesis</keyword>
<gene>
    <name evidence="12 13" type="primary">dapA</name>
    <name evidence="13" type="ORF">GCM10009676_02530</name>
</gene>
<dbReference type="EMBL" id="BAAALN010000001">
    <property type="protein sequence ID" value="GAA1224474.1"/>
    <property type="molecule type" value="Genomic_DNA"/>
</dbReference>
<protein>
    <recommendedName>
        <fullName evidence="4 12">4-hydroxy-tetrahydrodipicolinate synthase</fullName>
        <shortName evidence="12">HTPA synthase</shortName>
        <ecNumber evidence="4 12">4.3.3.7</ecNumber>
    </recommendedName>
</protein>
<evidence type="ECO:0000256" key="8">
    <source>
        <dbReference type="ARBA" id="ARBA00023154"/>
    </source>
</evidence>
<feature type="binding site" evidence="12">
    <location>
        <position position="88"/>
    </location>
    <ligand>
        <name>pyruvate</name>
        <dbReference type="ChEBI" id="CHEBI:15361"/>
    </ligand>
</feature>
<keyword evidence="14" id="KW-1185">Reference proteome</keyword>
<evidence type="ECO:0000256" key="6">
    <source>
        <dbReference type="ARBA" id="ARBA00022605"/>
    </source>
</evidence>
<dbReference type="SMART" id="SM01130">
    <property type="entry name" value="DHDPS"/>
    <property type="match status" value="1"/>
</dbReference>
<evidence type="ECO:0000256" key="10">
    <source>
        <dbReference type="ARBA" id="ARBA00023270"/>
    </source>
</evidence>
<dbReference type="PROSITE" id="PS00665">
    <property type="entry name" value="DHDPS_1"/>
    <property type="match status" value="1"/>
</dbReference>
<keyword evidence="9 12" id="KW-0456">Lyase</keyword>
<comment type="similarity">
    <text evidence="3 12">Belongs to the DapA family.</text>
</comment>
<feature type="site" description="Part of a proton relay during catalysis" evidence="12">
    <location>
        <position position="150"/>
    </location>
</feature>
<dbReference type="PROSITE" id="PS00666">
    <property type="entry name" value="DHDPS_2"/>
    <property type="match status" value="1"/>
</dbReference>
<evidence type="ECO:0000256" key="1">
    <source>
        <dbReference type="ARBA" id="ARBA00003294"/>
    </source>
</evidence>
<comment type="caution">
    <text evidence="12">Was originally thought to be a dihydrodipicolinate synthase (DHDPS), catalyzing the condensation of (S)-aspartate-beta-semialdehyde [(S)-ASA] and pyruvate to dihydrodipicolinate (DHDP). However, it was shown in E.coli that the product of the enzymatic reaction is not dihydrodipicolinate but in fact (4S)-4-hydroxy-2,3,4,5-tetrahydro-(2S)-dipicolinic acid (HTPA), and that the consecutive dehydration reaction leading to DHDP is not spontaneous but catalyzed by DapB.</text>
</comment>
<comment type="pathway">
    <text evidence="2 12">Amino-acid biosynthesis; L-lysine biosynthesis via DAP pathway; (S)-tetrahydrodipicolinate from L-aspartate: step 3/4.</text>
</comment>
<comment type="catalytic activity">
    <reaction evidence="11 12">
        <text>L-aspartate 4-semialdehyde + pyruvate = (2S,4S)-4-hydroxy-2,3,4,5-tetrahydrodipicolinate + H2O + H(+)</text>
        <dbReference type="Rhea" id="RHEA:34171"/>
        <dbReference type="ChEBI" id="CHEBI:15361"/>
        <dbReference type="ChEBI" id="CHEBI:15377"/>
        <dbReference type="ChEBI" id="CHEBI:15378"/>
        <dbReference type="ChEBI" id="CHEBI:67139"/>
        <dbReference type="ChEBI" id="CHEBI:537519"/>
        <dbReference type="EC" id="4.3.3.7"/>
    </reaction>
</comment>
<evidence type="ECO:0000256" key="3">
    <source>
        <dbReference type="ARBA" id="ARBA00007592"/>
    </source>
</evidence>
<dbReference type="PANTHER" id="PTHR12128">
    <property type="entry name" value="DIHYDRODIPICOLINATE SYNTHASE"/>
    <property type="match status" value="1"/>
</dbReference>
<comment type="caution">
    <text evidence="13">The sequence shown here is derived from an EMBL/GenBank/DDBJ whole genome shotgun (WGS) entry which is preliminary data.</text>
</comment>
<dbReference type="HAMAP" id="MF_00418">
    <property type="entry name" value="DapA"/>
    <property type="match status" value="1"/>
</dbReference>
<evidence type="ECO:0000313" key="14">
    <source>
        <dbReference type="Proteomes" id="UP001500653"/>
    </source>
</evidence>
<evidence type="ECO:0000313" key="13">
    <source>
        <dbReference type="EMBL" id="GAA1224474.1"/>
    </source>
</evidence>
<dbReference type="Gene3D" id="3.20.20.70">
    <property type="entry name" value="Aldolase class I"/>
    <property type="match status" value="1"/>
</dbReference>
<name>A0ABN1VWD2_9PSEU</name>
<evidence type="ECO:0000256" key="5">
    <source>
        <dbReference type="ARBA" id="ARBA00022490"/>
    </source>
</evidence>
<comment type="function">
    <text evidence="1 12">Catalyzes the condensation of (S)-aspartate-beta-semialdehyde [(S)-ASA] and pyruvate to 4-hydroxy-tetrahydrodipicolinate (HTPA).</text>
</comment>
<dbReference type="InterPro" id="IPR013785">
    <property type="entry name" value="Aldolase_TIM"/>
</dbReference>
<feature type="binding site" evidence="12">
    <location>
        <position position="244"/>
    </location>
    <ligand>
        <name>pyruvate</name>
        <dbReference type="ChEBI" id="CHEBI:15361"/>
    </ligand>
</feature>
<keyword evidence="5 12" id="KW-0963">Cytoplasm</keyword>
<dbReference type="PRINTS" id="PR00146">
    <property type="entry name" value="DHPICSNTHASE"/>
</dbReference>
<feature type="active site" description="Schiff-base intermediate with substrate" evidence="12">
    <location>
        <position position="204"/>
    </location>
</feature>
<dbReference type="InterPro" id="IPR020625">
    <property type="entry name" value="Schiff_base-form_aldolases_AS"/>
</dbReference>
<reference evidence="13 14" key="1">
    <citation type="journal article" date="2019" name="Int. J. Syst. Evol. Microbiol.">
        <title>The Global Catalogue of Microorganisms (GCM) 10K type strain sequencing project: providing services to taxonomists for standard genome sequencing and annotation.</title>
        <authorList>
            <consortium name="The Broad Institute Genomics Platform"/>
            <consortium name="The Broad Institute Genome Sequencing Center for Infectious Disease"/>
            <person name="Wu L."/>
            <person name="Ma J."/>
        </authorList>
    </citation>
    <scope>NUCLEOTIDE SEQUENCE [LARGE SCALE GENOMIC DNA]</scope>
    <source>
        <strain evidence="13 14">JCM 13023</strain>
    </source>
</reference>
<comment type="subunit">
    <text evidence="12">Homotetramer; dimer of dimers.</text>
</comment>
<evidence type="ECO:0000256" key="7">
    <source>
        <dbReference type="ARBA" id="ARBA00022915"/>
    </source>
</evidence>
<dbReference type="InterPro" id="IPR002220">
    <property type="entry name" value="DapA-like"/>
</dbReference>
<dbReference type="Proteomes" id="UP001500653">
    <property type="component" value="Unassembled WGS sequence"/>
</dbReference>
<dbReference type="InterPro" id="IPR005263">
    <property type="entry name" value="DapA"/>
</dbReference>
<organism evidence="13 14">
    <name type="scientific">Prauserella halophila</name>
    <dbReference type="NCBI Taxonomy" id="185641"/>
    <lineage>
        <taxon>Bacteria</taxon>
        <taxon>Bacillati</taxon>
        <taxon>Actinomycetota</taxon>
        <taxon>Actinomycetes</taxon>
        <taxon>Pseudonocardiales</taxon>
        <taxon>Pseudonocardiaceae</taxon>
        <taxon>Prauserella</taxon>
    </lineage>
</organism>
<dbReference type="Pfam" id="PF00701">
    <property type="entry name" value="DHDPS"/>
    <property type="match status" value="1"/>
</dbReference>
<evidence type="ECO:0000256" key="4">
    <source>
        <dbReference type="ARBA" id="ARBA00012086"/>
    </source>
</evidence>
<dbReference type="SUPFAM" id="SSF51569">
    <property type="entry name" value="Aldolase"/>
    <property type="match status" value="1"/>
</dbReference>
<keyword evidence="8 12" id="KW-0457">Lysine biosynthesis</keyword>
<feature type="site" description="Part of a proton relay during catalysis" evidence="12">
    <location>
        <position position="87"/>
    </location>
</feature>
<dbReference type="CDD" id="cd00950">
    <property type="entry name" value="DHDPS"/>
    <property type="match status" value="1"/>
</dbReference>
<evidence type="ECO:0000256" key="2">
    <source>
        <dbReference type="ARBA" id="ARBA00005120"/>
    </source>
</evidence>
<proteinExistence type="inferred from homology"/>
<dbReference type="InterPro" id="IPR020624">
    <property type="entry name" value="Schiff_base-form_aldolases_CS"/>
</dbReference>
<accession>A0ABN1VWD2</accession>
<dbReference type="PANTHER" id="PTHR12128:SF66">
    <property type="entry name" value="4-HYDROXY-2-OXOGLUTARATE ALDOLASE, MITOCHONDRIAL"/>
    <property type="match status" value="1"/>
</dbReference>
<comment type="subcellular location">
    <subcellularLocation>
        <location evidence="12">Cytoplasm</location>
    </subcellularLocation>
</comment>
<keyword evidence="10 12" id="KW-0704">Schiff base</keyword>
<evidence type="ECO:0000256" key="9">
    <source>
        <dbReference type="ARBA" id="ARBA00023239"/>
    </source>
</evidence>
<keyword evidence="7 12" id="KW-0220">Diaminopimelate biosynthesis</keyword>
<sequence length="369" mass="38921">MRGVPRTKGRLGAWSTRWALLSAGTVSGMSTALPTAPTAAPGRPFGRVLTAMITPLDDRGELDVTRAQEIAEHLVDLGNDGLVVNGTTGESPTTTDEEKARLVRAVVEAVGDRAAVVAGAGTYDTRHSVELAQQAEKAGAHGLLVVTPYYSRPTQAGVQAHFTAVADATQLPVMLYDIPPRSIVPIEVDTLRRLAEHPRIVAVKDAKGDLLAGSEVIANTHLAYYSGDDALNLPWLSVGAAGVVSVIGHVVAGRIRAMIEAYEDGDTSTARTNHRGMLAVYRAFSRVGGVVFSKTALRLRGFDVGGPRLPIVPATDDQVEAIAADLTQAGVPLDAYRAEDWAGSRARRADEAAAYVTPTTHTSVGTLHQ</sequence>